<comment type="caution">
    <text evidence="1">The sequence shown here is derived from an EMBL/GenBank/DDBJ whole genome shotgun (WGS) entry which is preliminary data.</text>
</comment>
<protein>
    <recommendedName>
        <fullName evidence="3">Endonuclease/exonuclease/phosphatase domain-containing protein</fullName>
    </recommendedName>
</protein>
<evidence type="ECO:0008006" key="3">
    <source>
        <dbReference type="Google" id="ProtNLM"/>
    </source>
</evidence>
<dbReference type="SUPFAM" id="SSF56219">
    <property type="entry name" value="DNase I-like"/>
    <property type="match status" value="1"/>
</dbReference>
<dbReference type="Proteomes" id="UP000034749">
    <property type="component" value="Unassembled WGS sequence"/>
</dbReference>
<sequence length="70" mass="8426">MKIITLNIWGGRIHRPLLEFFERYKLVDIFCLQEIYHRSKKVVVEDKGDQLNIFSDIQNILKGHMRIKNI</sequence>
<accession>A0A0G0TNH9</accession>
<organism evidence="1 2">
    <name type="scientific">Candidatus Nomurabacteria bacterium GW2011_GWA2_40_9</name>
    <dbReference type="NCBI Taxonomy" id="1618734"/>
    <lineage>
        <taxon>Bacteria</taxon>
        <taxon>Candidatus Nomuraibacteriota</taxon>
    </lineage>
</organism>
<evidence type="ECO:0000313" key="2">
    <source>
        <dbReference type="Proteomes" id="UP000034749"/>
    </source>
</evidence>
<gene>
    <name evidence="1" type="ORF">UU24_C0032G0003</name>
</gene>
<proteinExistence type="predicted"/>
<evidence type="ECO:0000313" key="1">
    <source>
        <dbReference type="EMBL" id="KKR78558.1"/>
    </source>
</evidence>
<name>A0A0G0TNH9_9BACT</name>
<reference evidence="1 2" key="1">
    <citation type="journal article" date="2015" name="Nature">
        <title>rRNA introns, odd ribosomes, and small enigmatic genomes across a large radiation of phyla.</title>
        <authorList>
            <person name="Brown C.T."/>
            <person name="Hug L.A."/>
            <person name="Thomas B.C."/>
            <person name="Sharon I."/>
            <person name="Castelle C.J."/>
            <person name="Singh A."/>
            <person name="Wilkins M.J."/>
            <person name="Williams K.H."/>
            <person name="Banfield J.F."/>
        </authorList>
    </citation>
    <scope>NUCLEOTIDE SEQUENCE [LARGE SCALE GENOMIC DNA]</scope>
</reference>
<dbReference type="EMBL" id="LBZW01000032">
    <property type="protein sequence ID" value="KKR78558.1"/>
    <property type="molecule type" value="Genomic_DNA"/>
</dbReference>
<dbReference type="InterPro" id="IPR036691">
    <property type="entry name" value="Endo/exonu/phosph_ase_sf"/>
</dbReference>
<dbReference type="AlphaFoldDB" id="A0A0G0TNH9"/>
<dbReference type="Gene3D" id="3.60.10.10">
    <property type="entry name" value="Endonuclease/exonuclease/phosphatase"/>
    <property type="match status" value="1"/>
</dbReference>